<dbReference type="PANTHER" id="PTHR14149">
    <property type="entry name" value="RAS GTPASE-ACTIVATING PROTEIN WITH IQ MOTIF"/>
    <property type="match status" value="1"/>
</dbReference>
<dbReference type="PROSITE" id="PS50018">
    <property type="entry name" value="RAS_GTPASE_ACTIV_2"/>
    <property type="match status" value="1"/>
</dbReference>
<protein>
    <recommendedName>
        <fullName evidence="11">Ras GTPase-activating-like protein IQGAP1</fullName>
    </recommendedName>
</protein>
<dbReference type="InterPro" id="IPR001936">
    <property type="entry name" value="RasGAP_dom"/>
</dbReference>
<dbReference type="FunFam" id="1.10.506.10:FF:000004">
    <property type="entry name" value="IQ motif containing GTPase activating protein 1"/>
    <property type="match status" value="1"/>
</dbReference>
<dbReference type="Pfam" id="PF00307">
    <property type="entry name" value="CH"/>
    <property type="match status" value="1"/>
</dbReference>
<evidence type="ECO:0000256" key="2">
    <source>
        <dbReference type="ARBA" id="ARBA00022737"/>
    </source>
</evidence>
<dbReference type="EnsemblMetazoa" id="CLYHEMT016079.1">
    <property type="protein sequence ID" value="CLYHEMP016079.1"/>
    <property type="gene ID" value="CLYHEMG016079"/>
</dbReference>
<dbReference type="CDD" id="cd00201">
    <property type="entry name" value="WW"/>
    <property type="match status" value="1"/>
</dbReference>
<keyword evidence="10" id="KW-1185">Reference proteome</keyword>
<feature type="coiled-coil region" evidence="4">
    <location>
        <begin position="1503"/>
        <end position="1530"/>
    </location>
</feature>
<dbReference type="RefSeq" id="XP_066918800.1">
    <property type="nucleotide sequence ID" value="XM_067062699.1"/>
</dbReference>
<feature type="region of interest" description="Disordered" evidence="5">
    <location>
        <begin position="1"/>
        <end position="34"/>
    </location>
</feature>
<dbReference type="SUPFAM" id="SSF47576">
    <property type="entry name" value="Calponin-homology domain, CH-domain"/>
    <property type="match status" value="1"/>
</dbReference>
<dbReference type="Proteomes" id="UP000594262">
    <property type="component" value="Unplaced"/>
</dbReference>
<dbReference type="PROSITE" id="PS50096">
    <property type="entry name" value="IQ"/>
    <property type="match status" value="4"/>
</dbReference>
<dbReference type="Gene3D" id="1.20.5.190">
    <property type="match status" value="2"/>
</dbReference>
<evidence type="ECO:0000256" key="5">
    <source>
        <dbReference type="SAM" id="MobiDB-lite"/>
    </source>
</evidence>
<dbReference type="GeneID" id="136806133"/>
<evidence type="ECO:0000259" key="8">
    <source>
        <dbReference type="PROSITE" id="PS50021"/>
    </source>
</evidence>
<sequence length="1665" mass="189438">MSVPEPTMQNEHGNWSQAGVGETDVDERDSADAMDERRKAQIAYEYLCHLEEAKLWIEACIKEELPPTIELEEALTNGVICAKLANFFAPEIAPVRKIFDKDLTRYKERGLHFRHTDNIMYLIRSMEHIGLPAVFYPETTDIYDMKNMPRAIYCVHALSLYLFKLGLAPQIQDLYGKAQFTEEEINAMKSALDKYGINMPHFGKIGGILANEMSDNDAALHAAIVAINDAIDKGVAQDTCKALKDPAAQMQDISDAEAQKYQDVLYDSKQKKIEQASLKGKDESELDMYDKMLTQAEIQGHVNTINLNKAVELINEAVDERNEPKLMAAMTSREAGLSGVKPDNSSWYMQNLVDEKGLKAEKFGPENSALDQRDIQSSVNVANNLADRVRSMENAVRQINRILDSGTPDELMTWLQKPEGLLPVVDPSRPNLYMDNLKKAKSDKGADLTHDDLTENMKLLLAVAAVNQAIDMNDAGKLETSLENPDAQLKDVDETLTLRYLSHFVAVKKEKQEEVGIEHGDLNHVEIQALIEYVNTEVQEENDLLAALSNINDAIASGDPDAILRYLQDPAAKLRNVRPKNAELYAIILREARGEKAKRLGEESAELWHEEIQACIDKANLIADDAERLAAGMVAINEAVDKADSADLLLALKSKAVSLRSITPECADNYHVELKDAKTKKDDVGWNGWCEHRVPQGYTYYNNYFTKDFRWSTPPDYQPGIGHLNRDEVQTVITKVTANHDRELFLKANEPSAVKLQAQWRGYKARKDFDERKDFLNRQLPAIIKIQSWWRGLKARREYQDRLNRLHGNVDAVVKIQAAIRGWLARKKYQDRLKYFKDHIDDIIKIQAFLRANMAHHDYKNLSNPTPPVKSVRKFLHLLEHDHIDFQEELELQKLKAQVVTDIRSLAQLESDLNTMDIKIGLLVRNRITLQDVVMHNKKLKRDKADALAASSNASGIKALSREKREQLEGYQHLFYLLQTNPTYLARLIFKMPQSKTTKFMESVVLTLYNYASNSREEYLLLKLFETSLKEEILNKIDQIVEIVTGNPTVIKMVVHFNRGAKGQTSLRDILAPLVKEVLTDKNLVINTSPVEVYKQWINQMESETGKTSDLPYDVDNEFAMKQPEVVKRITASNKSLIAAADKFLNHFIKNMEKIPYGMRYTAKVLKESLIAKFPDAQEDDILKVVGNLIYYRYMNPAIVAPDAFDIVDVALDKGLTPDQRRNLGSIAKVLQYAASNKMFDRENSHLGALNPYITEAFGKFKKFFTDASSVDDAETNFGIDQYSDVTMVAKPVVYMTVQEILDTHQLLSEHMHEISTEEDDPLRELLDDLGEVPTVEDVVGAPSNPDDKSSKKNIEVDEEAASKMARTEISLTLTNKFEVPDDDDSDMKALFVRTKKLIVEIMRVQQGETLTQILETSASKQQEMEHLRLQKNRVDVDKKKSSAVQRSSSAVGDSKLPLKDMKKKILRNLKVLEQQNLVSSKNDYQDIVNAIAKDIRNQRKYRLRRKHELQKLKQTLENLNRKSTFYEEQVDYFQQYIKVCLDNLNKKKTGKQKKGKKQQEQVIAKGTIKYTAQKLYEKGVVLEIEGLPQSHFNRVQFVIGSTDDVGVFAVSAKWMGVDMERVELVFQDLLQLQYDGVAVMKMFGKAKINVNLLIFLLNKKFYGK</sequence>
<dbReference type="PROSITE" id="PS50021">
    <property type="entry name" value="CH"/>
    <property type="match status" value="1"/>
</dbReference>
<dbReference type="SUPFAM" id="SSF52540">
    <property type="entry name" value="P-loop containing nucleoside triphosphate hydrolases"/>
    <property type="match status" value="1"/>
</dbReference>
<dbReference type="InterPro" id="IPR001715">
    <property type="entry name" value="CH_dom"/>
</dbReference>
<dbReference type="SMART" id="SM00033">
    <property type="entry name" value="CH"/>
    <property type="match status" value="1"/>
</dbReference>
<reference evidence="9" key="1">
    <citation type="submission" date="2021-01" db="UniProtKB">
        <authorList>
            <consortium name="EnsemblMetazoa"/>
        </authorList>
    </citation>
    <scope>IDENTIFICATION</scope>
</reference>
<dbReference type="InterPro" id="IPR000048">
    <property type="entry name" value="IQ_motif_EF-hand-BS"/>
</dbReference>
<dbReference type="SUPFAM" id="SSF48350">
    <property type="entry name" value="GTPase activation domain, GAP"/>
    <property type="match status" value="1"/>
</dbReference>
<dbReference type="SUPFAM" id="SSF143885">
    <property type="entry name" value="RGC domain-like"/>
    <property type="match status" value="1"/>
</dbReference>
<dbReference type="OrthoDB" id="775356at2759"/>
<dbReference type="CDD" id="cd05127">
    <property type="entry name" value="RasGAP_IQGAP_like"/>
    <property type="match status" value="1"/>
</dbReference>
<keyword evidence="1" id="KW-0597">Phosphoprotein</keyword>
<evidence type="ECO:0000259" key="6">
    <source>
        <dbReference type="PROSITE" id="PS50018"/>
    </source>
</evidence>
<feature type="domain" description="Calponin-homology (CH)" evidence="8">
    <location>
        <begin position="47"/>
        <end position="162"/>
    </location>
</feature>
<dbReference type="GO" id="GO:0051015">
    <property type="term" value="F:actin filament binding"/>
    <property type="evidence" value="ECO:0007669"/>
    <property type="project" value="TreeGrafter"/>
</dbReference>
<dbReference type="PROSITE" id="PS00509">
    <property type="entry name" value="RAS_GTPASE_ACTIV_1"/>
    <property type="match status" value="1"/>
</dbReference>
<evidence type="ECO:0000259" key="7">
    <source>
        <dbReference type="PROSITE" id="PS50020"/>
    </source>
</evidence>
<dbReference type="SMART" id="SM00323">
    <property type="entry name" value="RasGAP"/>
    <property type="match status" value="1"/>
</dbReference>
<evidence type="ECO:0000313" key="10">
    <source>
        <dbReference type="Proteomes" id="UP000594262"/>
    </source>
</evidence>
<keyword evidence="3" id="KW-0112">Calmodulin-binding</keyword>
<name>A0A7M6DME8_9CNID</name>
<proteinExistence type="predicted"/>
<dbReference type="InterPro" id="IPR008936">
    <property type="entry name" value="Rho_GTPase_activation_prot"/>
</dbReference>
<organism evidence="9 10">
    <name type="scientific">Clytia hemisphaerica</name>
    <dbReference type="NCBI Taxonomy" id="252671"/>
    <lineage>
        <taxon>Eukaryota</taxon>
        <taxon>Metazoa</taxon>
        <taxon>Cnidaria</taxon>
        <taxon>Hydrozoa</taxon>
        <taxon>Hydroidolina</taxon>
        <taxon>Leptothecata</taxon>
        <taxon>Obeliida</taxon>
        <taxon>Clytiidae</taxon>
        <taxon>Clytia</taxon>
    </lineage>
</organism>
<evidence type="ECO:0000256" key="3">
    <source>
        <dbReference type="ARBA" id="ARBA00022860"/>
    </source>
</evidence>
<dbReference type="PROSITE" id="PS50020">
    <property type="entry name" value="WW_DOMAIN_2"/>
    <property type="match status" value="1"/>
</dbReference>
<dbReference type="GO" id="GO:1903479">
    <property type="term" value="P:mitotic actomyosin contractile ring assembly actin filament organization"/>
    <property type="evidence" value="ECO:0007669"/>
    <property type="project" value="TreeGrafter"/>
</dbReference>
<evidence type="ECO:0000313" key="9">
    <source>
        <dbReference type="EnsemblMetazoa" id="CLYHEMP016079.1"/>
    </source>
</evidence>
<dbReference type="PANTHER" id="PTHR14149:SF14">
    <property type="entry name" value="CALPONIN-HOMOLOGY (CH) DOMAIN-CONTAINING PROTEIN"/>
    <property type="match status" value="1"/>
</dbReference>
<dbReference type="Pfam" id="PF03836">
    <property type="entry name" value="RasGAP_C"/>
    <property type="match status" value="1"/>
</dbReference>
<dbReference type="Pfam" id="PF00612">
    <property type="entry name" value="IQ"/>
    <property type="match status" value="3"/>
</dbReference>
<accession>A0A7M6DME8</accession>
<dbReference type="SMART" id="SM00015">
    <property type="entry name" value="IQ"/>
    <property type="match status" value="4"/>
</dbReference>
<dbReference type="GO" id="GO:0005516">
    <property type="term" value="F:calmodulin binding"/>
    <property type="evidence" value="ECO:0007669"/>
    <property type="project" value="UniProtKB-KW"/>
</dbReference>
<dbReference type="InterPro" id="IPR027417">
    <property type="entry name" value="P-loop_NTPase"/>
</dbReference>
<evidence type="ECO:0000256" key="1">
    <source>
        <dbReference type="ARBA" id="ARBA00022553"/>
    </source>
</evidence>
<feature type="domain" description="Ras-GAP" evidence="6">
    <location>
        <begin position="1003"/>
        <end position="1236"/>
    </location>
</feature>
<evidence type="ECO:0008006" key="11">
    <source>
        <dbReference type="Google" id="ProtNLM"/>
    </source>
</evidence>
<feature type="domain" description="WW" evidence="7">
    <location>
        <begin position="687"/>
        <end position="716"/>
    </location>
</feature>
<dbReference type="Gene3D" id="1.10.506.10">
    <property type="entry name" value="GTPase Activation - p120gap, domain 1"/>
    <property type="match status" value="1"/>
</dbReference>
<keyword evidence="4" id="KW-0175">Coiled coil</keyword>
<dbReference type="Gene3D" id="1.10.418.10">
    <property type="entry name" value="Calponin-like domain"/>
    <property type="match status" value="1"/>
</dbReference>
<dbReference type="InterPro" id="IPR036872">
    <property type="entry name" value="CH_dom_sf"/>
</dbReference>
<dbReference type="GO" id="GO:0005938">
    <property type="term" value="C:cell cortex"/>
    <property type="evidence" value="ECO:0007669"/>
    <property type="project" value="TreeGrafter"/>
</dbReference>
<dbReference type="InterPro" id="IPR023152">
    <property type="entry name" value="RasGAP_CS"/>
</dbReference>
<feature type="compositionally biased region" description="Polar residues" evidence="5">
    <location>
        <begin position="7"/>
        <end position="17"/>
    </location>
</feature>
<evidence type="ECO:0000256" key="4">
    <source>
        <dbReference type="SAM" id="Coils"/>
    </source>
</evidence>
<dbReference type="InterPro" id="IPR000593">
    <property type="entry name" value="RasGAP_C"/>
</dbReference>
<dbReference type="InterPro" id="IPR001202">
    <property type="entry name" value="WW_dom"/>
</dbReference>
<keyword evidence="2" id="KW-0677">Repeat</keyword>
<dbReference type="Pfam" id="PF00616">
    <property type="entry name" value="RasGAP"/>
    <property type="match status" value="1"/>
</dbReference>
<dbReference type="GO" id="GO:0005096">
    <property type="term" value="F:GTPase activator activity"/>
    <property type="evidence" value="ECO:0007669"/>
    <property type="project" value="TreeGrafter"/>
</dbReference>
<dbReference type="FunFam" id="1.10.418.10:FF:000013">
    <property type="entry name" value="IQ motif containing GTPase activating protein 1"/>
    <property type="match status" value="1"/>
</dbReference>